<evidence type="ECO:0000313" key="3">
    <source>
        <dbReference type="Proteomes" id="UP000077465"/>
    </source>
</evidence>
<evidence type="ECO:0000313" key="1">
    <source>
        <dbReference type="EMBL" id="AKG07041.1"/>
    </source>
</evidence>
<dbReference type="EMBL" id="CP011376">
    <property type="protein sequence ID" value="AKG07108.1"/>
    <property type="molecule type" value="Genomic_DNA"/>
</dbReference>
<reference evidence="1 3" key="1">
    <citation type="submission" date="2015-05" db="EMBL/GenBank/DDBJ databases">
        <authorList>
            <person name="Dickey A."/>
            <person name="Clawson M."/>
            <person name="Bono J."/>
            <person name="Loy J.D."/>
        </authorList>
    </citation>
    <scope>NUCLEOTIDE SEQUENCE [LARGE SCALE GENOMIC DNA]</scope>
    <source>
        <strain evidence="1 3">22581</strain>
    </source>
</reference>
<dbReference type="EMBL" id="CP011376">
    <property type="protein sequence ID" value="AKG07041.1"/>
    <property type="molecule type" value="Genomic_DNA"/>
</dbReference>
<evidence type="ECO:0000313" key="2">
    <source>
        <dbReference type="EMBL" id="AKG07108.1"/>
    </source>
</evidence>
<dbReference type="Gene3D" id="3.30.50.20">
    <property type="entry name" value="prophage-derive protein ybcO"/>
    <property type="match status" value="1"/>
</dbReference>
<evidence type="ECO:0008006" key="4">
    <source>
        <dbReference type="Google" id="ProtNLM"/>
    </source>
</evidence>
<proteinExistence type="predicted"/>
<dbReference type="InterPro" id="IPR010373">
    <property type="entry name" value="DUF968"/>
</dbReference>
<gene>
    <name evidence="1" type="ORF">AAX06_01285</name>
    <name evidence="2" type="ORF">AAX06_01755</name>
</gene>
<accession>A0AAC8T972</accession>
<dbReference type="Pfam" id="PF06147">
    <property type="entry name" value="DUF968"/>
    <property type="match status" value="1"/>
</dbReference>
<organism evidence="1 3">
    <name type="scientific">Moraxella bovoculi</name>
    <dbReference type="NCBI Taxonomy" id="386891"/>
    <lineage>
        <taxon>Bacteria</taxon>
        <taxon>Pseudomonadati</taxon>
        <taxon>Pseudomonadota</taxon>
        <taxon>Gammaproteobacteria</taxon>
        <taxon>Moraxellales</taxon>
        <taxon>Moraxellaceae</taxon>
        <taxon>Moraxella</taxon>
    </lineage>
</organism>
<sequence>MVFVNRLKQIRALPCVRCLAPAPSQACHANWGEFGKGMGIKADDSYTIPLCHACHVWLDQYHEMARGEAKEWFLEKWAFVNGALGQNDETVF</sequence>
<dbReference type="Proteomes" id="UP000077465">
    <property type="component" value="Chromosome"/>
</dbReference>
<dbReference type="AlphaFoldDB" id="A0AAC8T972"/>
<protein>
    <recommendedName>
        <fullName evidence="4">DUF968 domain-containing protein</fullName>
    </recommendedName>
</protein>
<name>A0AAC8T972_9GAMM</name>